<dbReference type="STRING" id="765915.A0A1Y2I430"/>
<accession>A0A1Y2I430</accession>
<dbReference type="InterPro" id="IPR036714">
    <property type="entry name" value="SDH_sf"/>
</dbReference>
<dbReference type="Pfam" id="PF03937">
    <property type="entry name" value="Sdh5"/>
    <property type="match status" value="1"/>
</dbReference>
<keyword evidence="5" id="KW-1185">Reference proteome</keyword>
<dbReference type="PANTHER" id="PTHR12469:SF2">
    <property type="entry name" value="SUCCINATE DEHYDROGENASE ASSEMBLY FACTOR 2, MITOCHONDRIAL"/>
    <property type="match status" value="1"/>
</dbReference>
<dbReference type="EMBL" id="MCFL01000001">
    <property type="protein sequence ID" value="ORZ41620.1"/>
    <property type="molecule type" value="Genomic_DNA"/>
</dbReference>
<comment type="caution">
    <text evidence="4">The sequence shown here is derived from an EMBL/GenBank/DDBJ whole genome shotgun (WGS) entry which is preliminary data.</text>
</comment>
<dbReference type="AlphaFoldDB" id="A0A1Y2I430"/>
<dbReference type="GO" id="GO:0005759">
    <property type="term" value="C:mitochondrial matrix"/>
    <property type="evidence" value="ECO:0007669"/>
    <property type="project" value="UniProtKB-SubCell"/>
</dbReference>
<evidence type="ECO:0000256" key="3">
    <source>
        <dbReference type="ARBA" id="ARBA00023186"/>
    </source>
</evidence>
<evidence type="ECO:0000256" key="1">
    <source>
        <dbReference type="ARBA" id="ARBA00004305"/>
    </source>
</evidence>
<keyword evidence="3" id="KW-0143">Chaperone</keyword>
<organism evidence="4 5">
    <name type="scientific">Catenaria anguillulae PL171</name>
    <dbReference type="NCBI Taxonomy" id="765915"/>
    <lineage>
        <taxon>Eukaryota</taxon>
        <taxon>Fungi</taxon>
        <taxon>Fungi incertae sedis</taxon>
        <taxon>Blastocladiomycota</taxon>
        <taxon>Blastocladiomycetes</taxon>
        <taxon>Blastocladiales</taxon>
        <taxon>Catenariaceae</taxon>
        <taxon>Catenaria</taxon>
    </lineage>
</organism>
<dbReference type="GO" id="GO:0006099">
    <property type="term" value="P:tricarboxylic acid cycle"/>
    <property type="evidence" value="ECO:0007669"/>
    <property type="project" value="TreeGrafter"/>
</dbReference>
<feature type="non-terminal residue" evidence="4">
    <location>
        <position position="1"/>
    </location>
</feature>
<sequence length="104" mass="12196">PVSRPNEPLDAKRARLVWQSRKRGILESDLILSTFAAKQLATLSPELLDAYDKLLEENDWDIYYWATEKKTVPEHINKEVMSRIQQVARNEGRKILKMPELDEF</sequence>
<dbReference type="FunFam" id="1.10.150.250:FF:000002">
    <property type="entry name" value="Succinate dehydrogenase assembly factor 2, mitochondrial"/>
    <property type="match status" value="1"/>
</dbReference>
<proteinExistence type="inferred from homology"/>
<dbReference type="SUPFAM" id="SSF109910">
    <property type="entry name" value="YgfY-like"/>
    <property type="match status" value="1"/>
</dbReference>
<gene>
    <name evidence="4" type="ORF">BCR44DRAFT_114169</name>
</gene>
<dbReference type="InterPro" id="IPR028882">
    <property type="entry name" value="SDHAF2"/>
</dbReference>
<dbReference type="PANTHER" id="PTHR12469">
    <property type="entry name" value="PROTEIN EMI5 HOMOLOG, MITOCHONDRIAL"/>
    <property type="match status" value="1"/>
</dbReference>
<evidence type="ECO:0000313" key="5">
    <source>
        <dbReference type="Proteomes" id="UP000193411"/>
    </source>
</evidence>
<dbReference type="InterPro" id="IPR005631">
    <property type="entry name" value="SDH"/>
</dbReference>
<feature type="non-terminal residue" evidence="4">
    <location>
        <position position="104"/>
    </location>
</feature>
<comment type="subcellular location">
    <subcellularLocation>
        <location evidence="1">Mitochondrion matrix</location>
    </subcellularLocation>
</comment>
<protein>
    <submittedName>
        <fullName evidence="4">Flavinator of succinate dehydrogenase-domain-containing protein</fullName>
    </submittedName>
</protein>
<name>A0A1Y2I430_9FUNG</name>
<dbReference type="GO" id="GO:0006121">
    <property type="term" value="P:mitochondrial electron transport, succinate to ubiquinone"/>
    <property type="evidence" value="ECO:0007669"/>
    <property type="project" value="TreeGrafter"/>
</dbReference>
<dbReference type="Proteomes" id="UP000193411">
    <property type="component" value="Unassembled WGS sequence"/>
</dbReference>
<evidence type="ECO:0000313" key="4">
    <source>
        <dbReference type="EMBL" id="ORZ41620.1"/>
    </source>
</evidence>
<dbReference type="HAMAP" id="MF_03057">
    <property type="entry name" value="SDHAF2"/>
    <property type="match status" value="1"/>
</dbReference>
<dbReference type="OrthoDB" id="284292at2759"/>
<dbReference type="GO" id="GO:0034553">
    <property type="term" value="P:mitochondrial respiratory chain complex II assembly"/>
    <property type="evidence" value="ECO:0007669"/>
    <property type="project" value="TreeGrafter"/>
</dbReference>
<reference evidence="4 5" key="1">
    <citation type="submission" date="2016-07" db="EMBL/GenBank/DDBJ databases">
        <title>Pervasive Adenine N6-methylation of Active Genes in Fungi.</title>
        <authorList>
            <consortium name="DOE Joint Genome Institute"/>
            <person name="Mondo S.J."/>
            <person name="Dannebaum R.O."/>
            <person name="Kuo R.C."/>
            <person name="Labutti K."/>
            <person name="Haridas S."/>
            <person name="Kuo A."/>
            <person name="Salamov A."/>
            <person name="Ahrendt S.R."/>
            <person name="Lipzen A."/>
            <person name="Sullivan W."/>
            <person name="Andreopoulos W.B."/>
            <person name="Clum A."/>
            <person name="Lindquist E."/>
            <person name="Daum C."/>
            <person name="Ramamoorthy G.K."/>
            <person name="Gryganskyi A."/>
            <person name="Culley D."/>
            <person name="Magnuson J.K."/>
            <person name="James T.Y."/>
            <person name="O'Malley M.A."/>
            <person name="Stajich J.E."/>
            <person name="Spatafora J.W."/>
            <person name="Visel A."/>
            <person name="Grigoriev I.V."/>
        </authorList>
    </citation>
    <scope>NUCLEOTIDE SEQUENCE [LARGE SCALE GENOMIC DNA]</scope>
    <source>
        <strain evidence="4 5">PL171</strain>
    </source>
</reference>
<keyword evidence="2" id="KW-0496">Mitochondrion</keyword>
<dbReference type="Gene3D" id="1.10.150.250">
    <property type="entry name" value="Flavinator of succinate dehydrogenase"/>
    <property type="match status" value="1"/>
</dbReference>
<evidence type="ECO:0000256" key="2">
    <source>
        <dbReference type="ARBA" id="ARBA00023128"/>
    </source>
</evidence>